<reference evidence="2" key="1">
    <citation type="submission" date="2017-01" db="EMBL/GenBank/DDBJ databases">
        <title>Komagataeibacter sp. MSKU9 whole genome sequencing project.</title>
        <authorList>
            <person name="Matsutani M."/>
            <person name="Naloka K."/>
            <person name="Theeragool G."/>
            <person name="Yakushi T."/>
            <person name="Matsushita K."/>
        </authorList>
    </citation>
    <scope>NUCLEOTIDE SEQUENCE [LARGE SCALE GENOMIC DNA]</scope>
    <source>
        <strain evidence="2">MSKU9</strain>
    </source>
</reference>
<comment type="caution">
    <text evidence="1">The sequence shown here is derived from an EMBL/GenBank/DDBJ whole genome shotgun (WGS) entry which is preliminary data.</text>
</comment>
<name>A0A4P5NLM0_9PROT</name>
<gene>
    <name evidence="1" type="ORF">MSKU9_0659</name>
</gene>
<proteinExistence type="predicted"/>
<evidence type="ECO:0008006" key="3">
    <source>
        <dbReference type="Google" id="ProtNLM"/>
    </source>
</evidence>
<keyword evidence="2" id="KW-1185">Reference proteome</keyword>
<organism evidence="1 2">
    <name type="scientific">Komagataeibacter diospyri</name>
    <dbReference type="NCBI Taxonomy" id="1932662"/>
    <lineage>
        <taxon>Bacteria</taxon>
        <taxon>Pseudomonadati</taxon>
        <taxon>Pseudomonadota</taxon>
        <taxon>Alphaproteobacteria</taxon>
        <taxon>Acetobacterales</taxon>
        <taxon>Acetobacteraceae</taxon>
        <taxon>Komagataeibacter</taxon>
    </lineage>
</organism>
<dbReference type="AlphaFoldDB" id="A0A4P5NLM0"/>
<dbReference type="EMBL" id="BDLU01000017">
    <property type="protein sequence ID" value="GCE82518.1"/>
    <property type="molecule type" value="Genomic_DNA"/>
</dbReference>
<accession>A0A4P5NLM0</accession>
<evidence type="ECO:0000313" key="2">
    <source>
        <dbReference type="Proteomes" id="UP000315095"/>
    </source>
</evidence>
<dbReference type="RefSeq" id="WP_193557624.1">
    <property type="nucleotide sequence ID" value="NZ_BDLU01000017.1"/>
</dbReference>
<protein>
    <recommendedName>
        <fullName evidence="3">CdiI immunity protein domain-containing protein</fullName>
    </recommendedName>
</protein>
<evidence type="ECO:0000313" key="1">
    <source>
        <dbReference type="EMBL" id="GCE82518.1"/>
    </source>
</evidence>
<sequence>MSTLLNLTKYGIFDLFPRLTNLGASSFGEDADTFGDTLCEVIDDAPRGHRLPFKQQTVNELRTLLSCNDVEIDHVTWALIRIDPTVEPEEPPNWGSFPGLRAFWSAVLHVFENDPEVQAGKEIDRNP</sequence>
<dbReference type="Proteomes" id="UP000315095">
    <property type="component" value="Unassembled WGS sequence"/>
</dbReference>